<sequence>MTEQEYLIAWAVYGIAALLLLVVSFKATGWLWRWLREPLRLVVAVLLVTPAMVDAEHGLYAPAIAVTVLDLVFKVGNSAWSAVANLAAAGTIGVVLYLIFVLCRWLYRRSHPRSAPVAAEAPADGPQPESPAALRDPAAPAERREPRGRSERVEPRL</sequence>
<accession>A0A0U4WI82</accession>
<feature type="transmembrane region" description="Helical" evidence="2">
    <location>
        <begin position="6"/>
        <end position="27"/>
    </location>
</feature>
<dbReference type="KEGG" id="por:APT59_07210"/>
<evidence type="ECO:0000256" key="1">
    <source>
        <dbReference type="SAM" id="MobiDB-lite"/>
    </source>
</evidence>
<feature type="compositionally biased region" description="Basic and acidic residues" evidence="1">
    <location>
        <begin position="141"/>
        <end position="157"/>
    </location>
</feature>
<gene>
    <name evidence="3" type="ORF">APT59_07210</name>
</gene>
<proteinExistence type="predicted"/>
<keyword evidence="2" id="KW-0812">Transmembrane</keyword>
<protein>
    <submittedName>
        <fullName evidence="3">MFS transporter</fullName>
    </submittedName>
</protein>
<organism evidence="3 4">
    <name type="scientific">Pseudomonas oryzihabitans</name>
    <dbReference type="NCBI Taxonomy" id="47885"/>
    <lineage>
        <taxon>Bacteria</taxon>
        <taxon>Pseudomonadati</taxon>
        <taxon>Pseudomonadota</taxon>
        <taxon>Gammaproteobacteria</taxon>
        <taxon>Pseudomonadales</taxon>
        <taxon>Pseudomonadaceae</taxon>
        <taxon>Pseudomonas</taxon>
    </lineage>
</organism>
<keyword evidence="2" id="KW-0472">Membrane</keyword>
<evidence type="ECO:0000256" key="2">
    <source>
        <dbReference type="SAM" id="Phobius"/>
    </source>
</evidence>
<dbReference type="AlphaFoldDB" id="A0A0U4WI82"/>
<keyword evidence="2" id="KW-1133">Transmembrane helix</keyword>
<dbReference type="OrthoDB" id="6121502at2"/>
<name>A0A0U4WI82_9PSED</name>
<dbReference type="RefSeq" id="WP_059314236.1">
    <property type="nucleotide sequence ID" value="NZ_CP013987.1"/>
</dbReference>
<evidence type="ECO:0000313" key="4">
    <source>
        <dbReference type="Proteomes" id="UP000064137"/>
    </source>
</evidence>
<evidence type="ECO:0000313" key="3">
    <source>
        <dbReference type="EMBL" id="ALZ84012.1"/>
    </source>
</evidence>
<reference evidence="3 4" key="1">
    <citation type="submission" date="2016-01" db="EMBL/GenBank/DDBJ databases">
        <title>Annotation of Pseudomonas oryzihabitans USDA-ARS-USMARC-56511.</title>
        <authorList>
            <person name="Harhay G.P."/>
            <person name="Harhay D.M."/>
            <person name="Smith T.P.L."/>
            <person name="Bono J.L."/>
            <person name="Heaton M.P."/>
            <person name="Clawson M.L."/>
            <person name="Chitko-Mckown C.G."/>
            <person name="Capik S.F."/>
            <person name="DeDonder K.D."/>
            <person name="Apley M.D."/>
            <person name="Lubbers B.V."/>
            <person name="White B.J."/>
            <person name="Larson R.L."/>
        </authorList>
    </citation>
    <scope>NUCLEOTIDE SEQUENCE [LARGE SCALE GENOMIC DNA]</scope>
    <source>
        <strain evidence="3 4">USDA-ARS-USMARC-56511</strain>
    </source>
</reference>
<feature type="compositionally biased region" description="Low complexity" evidence="1">
    <location>
        <begin position="131"/>
        <end position="140"/>
    </location>
</feature>
<feature type="region of interest" description="Disordered" evidence="1">
    <location>
        <begin position="117"/>
        <end position="157"/>
    </location>
</feature>
<feature type="transmembrane region" description="Helical" evidence="2">
    <location>
        <begin position="39"/>
        <end position="60"/>
    </location>
</feature>
<dbReference type="EMBL" id="CP013987">
    <property type="protein sequence ID" value="ALZ84012.1"/>
    <property type="molecule type" value="Genomic_DNA"/>
</dbReference>
<dbReference type="Proteomes" id="UP000064137">
    <property type="component" value="Chromosome"/>
</dbReference>
<feature type="transmembrane region" description="Helical" evidence="2">
    <location>
        <begin position="80"/>
        <end position="103"/>
    </location>
</feature>